<dbReference type="PANTHER" id="PTHR40980">
    <property type="entry name" value="PLUG DOMAIN-CONTAINING PROTEIN"/>
    <property type="match status" value="1"/>
</dbReference>
<comment type="subcellular location">
    <subcellularLocation>
        <location evidence="1">Cell outer membrane</location>
    </subcellularLocation>
</comment>
<dbReference type="SUPFAM" id="SSF56935">
    <property type="entry name" value="Porins"/>
    <property type="match status" value="1"/>
</dbReference>
<dbReference type="RefSeq" id="WP_379048028.1">
    <property type="nucleotide sequence ID" value="NZ_JBHULZ010000041.1"/>
</dbReference>
<dbReference type="Gene3D" id="2.170.130.10">
    <property type="entry name" value="TonB-dependent receptor, plug domain"/>
    <property type="match status" value="1"/>
</dbReference>
<dbReference type="InterPro" id="IPR041700">
    <property type="entry name" value="OMP_b-brl_3"/>
</dbReference>
<dbReference type="PANTHER" id="PTHR40980:SF4">
    <property type="entry name" value="TONB-DEPENDENT RECEPTOR-LIKE BETA-BARREL DOMAIN-CONTAINING PROTEIN"/>
    <property type="match status" value="1"/>
</dbReference>
<dbReference type="InterPro" id="IPR037066">
    <property type="entry name" value="Plug_dom_sf"/>
</dbReference>
<dbReference type="Pfam" id="PF07715">
    <property type="entry name" value="Plug"/>
    <property type="match status" value="1"/>
</dbReference>
<dbReference type="Gene3D" id="2.40.170.20">
    <property type="entry name" value="TonB-dependent receptor, beta-barrel domain"/>
    <property type="match status" value="1"/>
</dbReference>
<keyword evidence="8" id="KW-1185">Reference proteome</keyword>
<evidence type="ECO:0000313" key="7">
    <source>
        <dbReference type="EMBL" id="MFD2698450.1"/>
    </source>
</evidence>
<evidence type="ECO:0000313" key="8">
    <source>
        <dbReference type="Proteomes" id="UP001597357"/>
    </source>
</evidence>
<sequence length="928" mass="104603">MKTTLTLLLFCLTPLVWAQEFGSISGNLTDEEVNNEPLPFANITLKGTNKGTTSDFDGNYEITQVPEGTYTVIFSFVGYETVSIPGVIIKANQTTRLSTGLKSSAAALEEVMITAVKSRDSEVALLLDQKNAIQMQQSIGAEELSRKAVSNVEQGVSKVSGITMVQDRGVFVRGLDDRYNYLLVNGLPLASSDPDFKIIPLSYIATSIVSSVDVLKTFSPNLYSDFAGATFKINTPKAPAKPKTQINFGVNYNTKTTFKDFYTDDASGTELFGYTGDSRALPSEIGDLSYSASPRESGELFSTSWTPKKRKAPLDTRFGITHGQRLFSSDNSNLGMVLSMNFRNSHRAQDGVERTLNSEGTAGQDFTSSTYEYRTQKSALLSLDYNLYEKLDLTFNTIYLQNSSNFIREAFGRNDGFTQLNNRDFFIRDMRYTENQQVNFQLLGKYALDGKRQELHFASAVGLGNNQVPDRRVLRAAGVGEDAEYITTNGINPFKFYQELDNQNFNARVAYRLGLLPTESEDFMGHLEIGYQTDLIAYDFFNKFITAQVNTNDLPALNTNNPQDFFETGFANGFLSYSSTFDPTAKSEITQGIHAGYLQFNRQWEKIVLEAGVRVEKAIREISYREPLDRPDTPFSKIKYDPLDINPSLNIKYSLNELSNLRFTSSITNTRPRLREILPTVYQNGDGNQVIGNPDLLNSTNYNLDIKYEIFPSNAELLAVTAFGKYLKNPIERLARSTSVGYRTFFDNFESAHLYGLEFEMKLNLGNVSKIDQLKPWQFGLNAILMNSKAQADENDPRFAVVTHKERKLQGASNWGLNADLGYQLFDKEQLESKINLIFNTYGKRIYAVGVEGADEIYEKPLNQLDLTWNTQFNKKFGVKLTVRNLLNEETLFTQDPTQNVRFPDRFSNQIERFDQGITFGLNFTYTF</sequence>
<feature type="signal peptide" evidence="4">
    <location>
        <begin position="1"/>
        <end position="18"/>
    </location>
</feature>
<dbReference type="InterPro" id="IPR012910">
    <property type="entry name" value="Plug_dom"/>
</dbReference>
<comment type="caution">
    <text evidence="7">The sequence shown here is derived from an EMBL/GenBank/DDBJ whole genome shotgun (WGS) entry which is preliminary data.</text>
</comment>
<keyword evidence="2" id="KW-0472">Membrane</keyword>
<dbReference type="InterPro" id="IPR008969">
    <property type="entry name" value="CarboxyPept-like_regulatory"/>
</dbReference>
<evidence type="ECO:0000259" key="6">
    <source>
        <dbReference type="Pfam" id="PF14905"/>
    </source>
</evidence>
<dbReference type="Gene3D" id="2.60.40.1120">
    <property type="entry name" value="Carboxypeptidase-like, regulatory domain"/>
    <property type="match status" value="1"/>
</dbReference>
<keyword evidence="3" id="KW-0998">Cell outer membrane</keyword>
<accession>A0ABW5SIK9</accession>
<evidence type="ECO:0000259" key="5">
    <source>
        <dbReference type="Pfam" id="PF07715"/>
    </source>
</evidence>
<gene>
    <name evidence="7" type="ORF">ACFSQ0_10635</name>
</gene>
<dbReference type="Pfam" id="PF14905">
    <property type="entry name" value="OMP_b-brl_3"/>
    <property type="match status" value="1"/>
</dbReference>
<dbReference type="InterPro" id="IPR036942">
    <property type="entry name" value="Beta-barrel_TonB_sf"/>
</dbReference>
<feature type="domain" description="TonB-dependent receptor plug" evidence="5">
    <location>
        <begin position="129"/>
        <end position="227"/>
    </location>
</feature>
<keyword evidence="4" id="KW-0732">Signal</keyword>
<evidence type="ECO:0000256" key="1">
    <source>
        <dbReference type="ARBA" id="ARBA00004442"/>
    </source>
</evidence>
<dbReference type="Proteomes" id="UP001597357">
    <property type="component" value="Unassembled WGS sequence"/>
</dbReference>
<organism evidence="7 8">
    <name type="scientific">Mesonia sediminis</name>
    <dbReference type="NCBI Taxonomy" id="1703946"/>
    <lineage>
        <taxon>Bacteria</taxon>
        <taxon>Pseudomonadati</taxon>
        <taxon>Bacteroidota</taxon>
        <taxon>Flavobacteriia</taxon>
        <taxon>Flavobacteriales</taxon>
        <taxon>Flavobacteriaceae</taxon>
        <taxon>Mesonia</taxon>
    </lineage>
</organism>
<dbReference type="Pfam" id="PF13715">
    <property type="entry name" value="CarbopepD_reg_2"/>
    <property type="match status" value="1"/>
</dbReference>
<feature type="chain" id="PRO_5047306020" evidence="4">
    <location>
        <begin position="19"/>
        <end position="928"/>
    </location>
</feature>
<evidence type="ECO:0000256" key="2">
    <source>
        <dbReference type="ARBA" id="ARBA00023136"/>
    </source>
</evidence>
<evidence type="ECO:0000256" key="3">
    <source>
        <dbReference type="ARBA" id="ARBA00023237"/>
    </source>
</evidence>
<feature type="domain" description="Outer membrane protein beta-barrel" evidence="6">
    <location>
        <begin position="578"/>
        <end position="926"/>
    </location>
</feature>
<evidence type="ECO:0000256" key="4">
    <source>
        <dbReference type="SAM" id="SignalP"/>
    </source>
</evidence>
<proteinExistence type="predicted"/>
<name>A0ABW5SIK9_9FLAO</name>
<dbReference type="SUPFAM" id="SSF49464">
    <property type="entry name" value="Carboxypeptidase regulatory domain-like"/>
    <property type="match status" value="1"/>
</dbReference>
<reference evidence="8" key="1">
    <citation type="journal article" date="2019" name="Int. J. Syst. Evol. Microbiol.">
        <title>The Global Catalogue of Microorganisms (GCM) 10K type strain sequencing project: providing services to taxonomists for standard genome sequencing and annotation.</title>
        <authorList>
            <consortium name="The Broad Institute Genomics Platform"/>
            <consortium name="The Broad Institute Genome Sequencing Center for Infectious Disease"/>
            <person name="Wu L."/>
            <person name="Ma J."/>
        </authorList>
    </citation>
    <scope>NUCLEOTIDE SEQUENCE [LARGE SCALE GENOMIC DNA]</scope>
    <source>
        <strain evidence="8">KCTC 42255</strain>
    </source>
</reference>
<dbReference type="EMBL" id="JBHULZ010000041">
    <property type="protein sequence ID" value="MFD2698450.1"/>
    <property type="molecule type" value="Genomic_DNA"/>
</dbReference>
<protein>
    <submittedName>
        <fullName evidence="7">Outer membrane beta-barrel protein</fullName>
    </submittedName>
</protein>